<comment type="function">
    <text evidence="16">E3 ubiquitin-protein ligase. Component of the ribosome quality control complex (RQC), a ribosome-associated complex that mediates ubiquitination and extraction of incompletely synthesized nascent chains for proteasomal degradation.</text>
</comment>
<keyword evidence="9 16" id="KW-0479">Metal-binding</keyword>
<evidence type="ECO:0000256" key="15">
    <source>
        <dbReference type="PROSITE-ProRule" id="PRU00175"/>
    </source>
</evidence>
<evidence type="ECO:0000256" key="17">
    <source>
        <dbReference type="SAM" id="MobiDB-lite"/>
    </source>
</evidence>
<dbReference type="Pfam" id="PF24618">
    <property type="entry name" value="LTN1_E3_ligase_5th"/>
    <property type="match status" value="1"/>
</dbReference>
<dbReference type="GO" id="GO:1990116">
    <property type="term" value="P:ribosome-associated ubiquitin-dependent protein catabolic process"/>
    <property type="evidence" value="ECO:0007669"/>
    <property type="project" value="UniProtKB-UniRule"/>
</dbReference>
<comment type="subunit">
    <text evidence="16">Component of the ribosome quality control complex (RQC).</text>
</comment>
<organism evidence="19 20">
    <name type="scientific">Littorina saxatilis</name>
    <dbReference type="NCBI Taxonomy" id="31220"/>
    <lineage>
        <taxon>Eukaryota</taxon>
        <taxon>Metazoa</taxon>
        <taxon>Spiralia</taxon>
        <taxon>Lophotrochozoa</taxon>
        <taxon>Mollusca</taxon>
        <taxon>Gastropoda</taxon>
        <taxon>Caenogastropoda</taxon>
        <taxon>Littorinimorpha</taxon>
        <taxon>Littorinoidea</taxon>
        <taxon>Littorinidae</taxon>
        <taxon>Littorina</taxon>
    </lineage>
</organism>
<dbReference type="InterPro" id="IPR054476">
    <property type="entry name" value="Ltn1_N"/>
</dbReference>
<dbReference type="SUPFAM" id="SSF57850">
    <property type="entry name" value="RING/U-box"/>
    <property type="match status" value="1"/>
</dbReference>
<feature type="domain" description="RING-type" evidence="18">
    <location>
        <begin position="1735"/>
        <end position="1782"/>
    </location>
</feature>
<dbReference type="SMART" id="SM00744">
    <property type="entry name" value="RINGv"/>
    <property type="match status" value="1"/>
</dbReference>
<evidence type="ECO:0000256" key="12">
    <source>
        <dbReference type="ARBA" id="ARBA00022786"/>
    </source>
</evidence>
<keyword evidence="7" id="KW-0963">Cytoplasm</keyword>
<evidence type="ECO:0000256" key="3">
    <source>
        <dbReference type="ARBA" id="ARBA00004906"/>
    </source>
</evidence>
<evidence type="ECO:0000256" key="7">
    <source>
        <dbReference type="ARBA" id="ARBA00022490"/>
    </source>
</evidence>
<dbReference type="InterPro" id="IPR013083">
    <property type="entry name" value="Znf_RING/FYVE/PHD"/>
</dbReference>
<evidence type="ECO:0000313" key="20">
    <source>
        <dbReference type="Proteomes" id="UP001374579"/>
    </source>
</evidence>
<evidence type="ECO:0000256" key="1">
    <source>
        <dbReference type="ARBA" id="ARBA00000900"/>
    </source>
</evidence>
<evidence type="ECO:0000256" key="14">
    <source>
        <dbReference type="ARBA" id="ARBA00032366"/>
    </source>
</evidence>
<dbReference type="Pfam" id="PF13639">
    <property type="entry name" value="zf-RING_2"/>
    <property type="match status" value="1"/>
</dbReference>
<dbReference type="InterPro" id="IPR039804">
    <property type="entry name" value="RING-CH-C4HC3_LTN1"/>
</dbReference>
<comment type="pathway">
    <text evidence="3 16">Protein modification; protein ubiquitination.</text>
</comment>
<evidence type="ECO:0000256" key="4">
    <source>
        <dbReference type="ARBA" id="ARBA00007997"/>
    </source>
</evidence>
<comment type="subcellular location">
    <subcellularLocation>
        <location evidence="2">Cytoplasm</location>
        <location evidence="2">Cytosol</location>
    </subcellularLocation>
</comment>
<reference evidence="19 20" key="1">
    <citation type="submission" date="2024-02" db="EMBL/GenBank/DDBJ databases">
        <title>Chromosome-scale genome assembly of the rough periwinkle Littorina saxatilis.</title>
        <authorList>
            <person name="De Jode A."/>
            <person name="Faria R."/>
            <person name="Formenti G."/>
            <person name="Sims Y."/>
            <person name="Smith T.P."/>
            <person name="Tracey A."/>
            <person name="Wood J.M.D."/>
            <person name="Zagrodzka Z.B."/>
            <person name="Johannesson K."/>
            <person name="Butlin R.K."/>
            <person name="Leder E.H."/>
        </authorList>
    </citation>
    <scope>NUCLEOTIDE SEQUENCE [LARGE SCALE GENOMIC DNA]</scope>
    <source>
        <strain evidence="19">Snail1</strain>
        <tissue evidence="19">Muscle</tissue>
    </source>
</reference>
<protein>
    <recommendedName>
        <fullName evidence="6 16">E3 ubiquitin-protein ligase listerin</fullName>
        <ecNumber evidence="5 16">2.3.2.27</ecNumber>
    </recommendedName>
    <alternativeName>
        <fullName evidence="14 16">RING-type E3 ubiquitin transferase listerin</fullName>
    </alternativeName>
</protein>
<comment type="catalytic activity">
    <reaction evidence="1 16">
        <text>S-ubiquitinyl-[E2 ubiquitin-conjugating enzyme]-L-cysteine + [acceptor protein]-L-lysine = [E2 ubiquitin-conjugating enzyme]-L-cysteine + N(6)-ubiquitinyl-[acceptor protein]-L-lysine.</text>
        <dbReference type="EC" id="2.3.2.27"/>
    </reaction>
</comment>
<dbReference type="GO" id="GO:0005829">
    <property type="term" value="C:cytosol"/>
    <property type="evidence" value="ECO:0007669"/>
    <property type="project" value="UniProtKB-SubCell"/>
</dbReference>
<comment type="similarity">
    <text evidence="4 16">Belongs to the LTN1 family.</text>
</comment>
<dbReference type="InterPro" id="IPR056241">
    <property type="entry name" value="LTN1_HEAT_5th"/>
</dbReference>
<name>A0AAN9BMV3_9CAEN</name>
<dbReference type="InterPro" id="IPR011989">
    <property type="entry name" value="ARM-like"/>
</dbReference>
<evidence type="ECO:0000256" key="11">
    <source>
        <dbReference type="ARBA" id="ARBA00022771"/>
    </source>
</evidence>
<keyword evidence="8 16" id="KW-0808">Transferase</keyword>
<dbReference type="InterPro" id="IPR001841">
    <property type="entry name" value="Znf_RING"/>
</dbReference>
<dbReference type="GO" id="GO:0008270">
    <property type="term" value="F:zinc ion binding"/>
    <property type="evidence" value="ECO:0007669"/>
    <property type="project" value="UniProtKB-KW"/>
</dbReference>
<dbReference type="EC" id="2.3.2.27" evidence="5 16"/>
<evidence type="ECO:0000256" key="6">
    <source>
        <dbReference type="ARBA" id="ARBA00017157"/>
    </source>
</evidence>
<evidence type="ECO:0000256" key="16">
    <source>
        <dbReference type="RuleBase" id="RU367090"/>
    </source>
</evidence>
<evidence type="ECO:0000256" key="8">
    <source>
        <dbReference type="ARBA" id="ARBA00022679"/>
    </source>
</evidence>
<dbReference type="Gene3D" id="3.30.40.10">
    <property type="entry name" value="Zinc/RING finger domain, C3HC4 (zinc finger)"/>
    <property type="match status" value="1"/>
</dbReference>
<proteinExistence type="inferred from homology"/>
<dbReference type="GO" id="GO:0061630">
    <property type="term" value="F:ubiquitin protein ligase activity"/>
    <property type="evidence" value="ECO:0007669"/>
    <property type="project" value="UniProtKB-UniRule"/>
</dbReference>
<accession>A0AAN9BMV3</accession>
<dbReference type="InterPro" id="IPR054477">
    <property type="entry name" value="LTN1_E3_ligase_6th"/>
</dbReference>
<dbReference type="GO" id="GO:0043023">
    <property type="term" value="F:ribosomal large subunit binding"/>
    <property type="evidence" value="ECO:0007669"/>
    <property type="project" value="TreeGrafter"/>
</dbReference>
<dbReference type="InterPro" id="IPR011016">
    <property type="entry name" value="Znf_RING-CH"/>
</dbReference>
<evidence type="ECO:0000313" key="19">
    <source>
        <dbReference type="EMBL" id="KAK7108165.1"/>
    </source>
</evidence>
<evidence type="ECO:0000256" key="13">
    <source>
        <dbReference type="ARBA" id="ARBA00022833"/>
    </source>
</evidence>
<dbReference type="CDD" id="cd16491">
    <property type="entry name" value="RING-CH-C4HC3_LTN1"/>
    <property type="match status" value="1"/>
</dbReference>
<feature type="region of interest" description="Disordered" evidence="17">
    <location>
        <begin position="1"/>
        <end position="21"/>
    </location>
</feature>
<evidence type="ECO:0000259" key="18">
    <source>
        <dbReference type="PROSITE" id="PS50089"/>
    </source>
</evidence>
<feature type="compositionally biased region" description="Acidic residues" evidence="17">
    <location>
        <begin position="913"/>
        <end position="924"/>
    </location>
</feature>
<keyword evidence="13 16" id="KW-0862">Zinc</keyword>
<dbReference type="Pfam" id="PF23009">
    <property type="entry name" value="UBC_like"/>
    <property type="match status" value="1"/>
</dbReference>
<dbReference type="EMBL" id="JBAMIC010000004">
    <property type="protein sequence ID" value="KAK7108165.1"/>
    <property type="molecule type" value="Genomic_DNA"/>
</dbReference>
<dbReference type="Pfam" id="PF22958">
    <property type="entry name" value="Ltn1_1st"/>
    <property type="match status" value="1"/>
</dbReference>
<dbReference type="InterPro" id="IPR016024">
    <property type="entry name" value="ARM-type_fold"/>
</dbReference>
<dbReference type="SUPFAM" id="SSF48371">
    <property type="entry name" value="ARM repeat"/>
    <property type="match status" value="2"/>
</dbReference>
<keyword evidence="11 15" id="KW-0863">Zinc-finger</keyword>
<sequence>MPGGKGNRTKGNVKPSSSSRAAELLTQSGGGAGFIGFGGLGGAGAYVPASQAFDEEDTCLDSDFRVVMRKLTKRDATTKIKALGEFSVLCKEKDENTLQAVLPFWPRLFNKMAIDTDPKVRECTQNAMATLVSRVRRNLAPYLKNVMGAWILSRNDTYPTVASAANKSFNAAFPPDKQENAIVFCKQAVLEYLIDNLLNQTASTLSDPKTTEKEEMEAKLMRVQCASMMGLRQLLLALPSAQIDDGLKGHLRALLNDGKFWNLSKSPQLWVRSGMFWFLGGLCQVVPDVAGEFVRKMSPLVLGSVDILEPGLTGAVWDAVLSLVKFVPACWENINWQKAFWPKLKNLLENGCQGNAASVAPNLLPLLSCVPMETAGGATLFFPKLLEHFKQGFAQDSVANSPSESNAWARAFVECLQFAFRQIGTDASSAEILQSILLDQMIPVVEASLFDPKPTLSRSHLFPSVSAFLRTLESNTKSSKLVQAFWAQLSDDIVGMFETVGSGGKQSLRPDRLVSFIRALLNPKDASALSGAKSERVKFAEEERKPEARVPISKEVEVSEVMNSFVKKMVVHSHKLYQQDRSCVHLKLFVDLANLYFPEDIAAFVLQSLQSDKETGAGDQTLGPRESSQSAHSSVIDRVVLPVLGGKVEGENAEEIVDHTITLLFACLPYLSEQSSTDVWDNVLQTVNSTNALCSLIERALEKRKIMLQVSKWLGSPHLHSRLCGLVAMVTTQHSVKQPSELEQGWRVICLVLSANDDNEPVFPSSWIVDIVSSVHKELVTLGSRTLVPGEAQIAIQFVARAALTFFQNLRMSLCLSEGRDVIVALMMADLDTCFSTSGEAGSMLRQSWTTGLGLAVKETGGLIQEGGMLASACLIVRDTVLTKTTSMEQYRKVVEVTEALLKTTQDHLPQGDGEEDDDDDDDSEKCNPVLVALLSELVVPLLTSSTYSDKIVQFLCLTGQLPLTTLDYLADQGEDNAASMTTLVFSSIFNVQLLCYCRSEFRFEAVDAVSEKAEESEWTGAEDVILNAAKAVFLANTWLTVESKLLPDLVSAVEELTKTTHSCFLSSPRSLQQQIMDKAFVRMTDDVMSALVVGHLAQLLSTLGSSDATHFQQVYSEKVDSMENCVEVLVPYLPLWKVLEVFRLQAAVLTSINADTLPTAISCLRVMGACMTKDSSAIATDCDDLLKVSIDSLKTMRDEHTDLFLFSCNVVEEPLWRVAFNVSAMQFLTTVANAESCTLTPDIWDFILCSAVSWIESLNSSKVSLASPTSVQTFCMAACQLLASVALTIQQRLPVNRDVYPPNLETEWKEFFAEGIYAFLFPLFVRLLDELKGSKTGETEVILRAVGSAMTQCPQDRVLAHNLPLKLMASDDTSPLPDSIQTVLNYLCPALTCPLAPAQVTAFTLLDRIIPLLPTYHKEPEAAEGASSSNTDTESRPPPAMLMKVIEDCATAMDVVLSPVDMGTTVAMAPGTEEYQFALGYLLAWQLMLRLFHSAGSKGRAEYAAYLKDHSNVQRLLTHLFRLMPATPVSGPSATSPLKSAGPGSPLKPLSPEPSGSDSWFESSVMPLSAEGVGQREDIQRASCYVYLHCLEVIPVLVRQWWKDQDRKSAAYVDKFTTKYVSPQLIKSEMQSVNSSESAIPDLLVKANSITRQVTASYTTDELKAEIQITLPESYPLGEISVDAQRHAVVKQAQWERMLLQMTIFLQHQNGTIMEGLRLWKRNIDKRIEGVEECFICYAVIHASNYELPMVPCKTCKKKFHKACLYKWLNSSQNATCPLCRSIF</sequence>
<dbReference type="Proteomes" id="UP001374579">
    <property type="component" value="Unassembled WGS sequence"/>
</dbReference>
<keyword evidence="10" id="KW-0677">Repeat</keyword>
<dbReference type="InterPro" id="IPR039795">
    <property type="entry name" value="LTN1/Rkr1"/>
</dbReference>
<evidence type="ECO:0000256" key="10">
    <source>
        <dbReference type="ARBA" id="ARBA00022737"/>
    </source>
</evidence>
<evidence type="ECO:0000256" key="5">
    <source>
        <dbReference type="ARBA" id="ARBA00012483"/>
    </source>
</evidence>
<dbReference type="InterPro" id="IPR054478">
    <property type="entry name" value="LTN1_UBC"/>
</dbReference>
<dbReference type="GO" id="GO:0072344">
    <property type="term" value="P:rescue of stalled ribosome"/>
    <property type="evidence" value="ECO:0007669"/>
    <property type="project" value="UniProtKB-UniRule"/>
</dbReference>
<dbReference type="Gene3D" id="1.25.10.10">
    <property type="entry name" value="Leucine-rich Repeat Variant"/>
    <property type="match status" value="1"/>
</dbReference>
<dbReference type="FunFam" id="3.30.40.10:FF:000038">
    <property type="entry name" value="E3 ubiquitin-protein ligase listerin"/>
    <property type="match status" value="1"/>
</dbReference>
<dbReference type="PANTHER" id="PTHR12389:SF0">
    <property type="entry name" value="E3 UBIQUITIN-PROTEIN LIGASE LISTERIN"/>
    <property type="match status" value="1"/>
</dbReference>
<dbReference type="Pfam" id="PF22999">
    <property type="entry name" value="LTN1_E3_ligase_6th"/>
    <property type="match status" value="1"/>
</dbReference>
<comment type="caution">
    <text evidence="19">The sequence shown here is derived from an EMBL/GenBank/DDBJ whole genome shotgun (WGS) entry which is preliminary data.</text>
</comment>
<keyword evidence="12 16" id="KW-0833">Ubl conjugation pathway</keyword>
<feature type="region of interest" description="Disordered" evidence="17">
    <location>
        <begin position="1530"/>
        <end position="1562"/>
    </location>
</feature>
<evidence type="ECO:0000256" key="2">
    <source>
        <dbReference type="ARBA" id="ARBA00004514"/>
    </source>
</evidence>
<dbReference type="PROSITE" id="PS50089">
    <property type="entry name" value="ZF_RING_2"/>
    <property type="match status" value="1"/>
</dbReference>
<dbReference type="GO" id="GO:1990112">
    <property type="term" value="C:RQC complex"/>
    <property type="evidence" value="ECO:0007669"/>
    <property type="project" value="UniProtKB-UniRule"/>
</dbReference>
<dbReference type="PANTHER" id="PTHR12389">
    <property type="entry name" value="ZINC FINGER PROTEIN 294"/>
    <property type="match status" value="1"/>
</dbReference>
<gene>
    <name evidence="19" type="ORF">V1264_015950</name>
</gene>
<evidence type="ECO:0000256" key="9">
    <source>
        <dbReference type="ARBA" id="ARBA00022723"/>
    </source>
</evidence>
<keyword evidence="20" id="KW-1185">Reference proteome</keyword>
<feature type="region of interest" description="Disordered" evidence="17">
    <location>
        <begin position="905"/>
        <end position="925"/>
    </location>
</feature>